<name>A0A239WJA5_9ACTN</name>
<dbReference type="Pfam" id="PF02595">
    <property type="entry name" value="Gly_kinase"/>
    <property type="match status" value="1"/>
</dbReference>
<dbReference type="eggNOG" id="COG1929">
    <property type="taxonomic scope" value="Bacteria"/>
</dbReference>
<dbReference type="PANTHER" id="PTHR21599:SF0">
    <property type="entry name" value="GLYCERATE KINASE"/>
    <property type="match status" value="1"/>
</dbReference>
<dbReference type="InterPro" id="IPR018197">
    <property type="entry name" value="Glycerate_kinase_RE-like"/>
</dbReference>
<dbReference type="Proteomes" id="UP000215332">
    <property type="component" value="Chromosome 1"/>
</dbReference>
<dbReference type="InterPro" id="IPR036129">
    <property type="entry name" value="Glycerate_kinase_sf"/>
</dbReference>
<organism evidence="2 3">
    <name type="scientific">Cutibacterium granulosum</name>
    <dbReference type="NCBI Taxonomy" id="33011"/>
    <lineage>
        <taxon>Bacteria</taxon>
        <taxon>Bacillati</taxon>
        <taxon>Actinomycetota</taxon>
        <taxon>Actinomycetes</taxon>
        <taxon>Propionibacteriales</taxon>
        <taxon>Propionibacteriaceae</taxon>
        <taxon>Cutibacterium</taxon>
    </lineage>
</organism>
<dbReference type="GO" id="GO:0008887">
    <property type="term" value="F:glycerate kinase activity"/>
    <property type="evidence" value="ECO:0007669"/>
    <property type="project" value="InterPro"/>
</dbReference>
<dbReference type="PANTHER" id="PTHR21599">
    <property type="entry name" value="GLYCERATE KINASE"/>
    <property type="match status" value="1"/>
</dbReference>
<dbReference type="EMBL" id="LT906441">
    <property type="protein sequence ID" value="SNV33684.1"/>
    <property type="molecule type" value="Genomic_DNA"/>
</dbReference>
<keyword evidence="2" id="KW-0808">Transferase</keyword>
<reference evidence="2 3" key="1">
    <citation type="submission" date="2017-06" db="EMBL/GenBank/DDBJ databases">
        <authorList>
            <consortium name="Pathogen Informatics"/>
        </authorList>
    </citation>
    <scope>NUCLEOTIDE SEQUENCE [LARGE SCALE GENOMIC DNA]</scope>
    <source>
        <strain evidence="2 3">NCTC11865</strain>
    </source>
</reference>
<dbReference type="RefSeq" id="WP_095140977.1">
    <property type="nucleotide sequence ID" value="NZ_LT906441.1"/>
</dbReference>
<dbReference type="GO" id="GO:0031388">
    <property type="term" value="P:organic acid phosphorylation"/>
    <property type="evidence" value="ECO:0007669"/>
    <property type="project" value="InterPro"/>
</dbReference>
<dbReference type="AlphaFoldDB" id="A0A239WJA5"/>
<dbReference type="SUPFAM" id="SSF110738">
    <property type="entry name" value="Glycerate kinase I"/>
    <property type="match status" value="1"/>
</dbReference>
<dbReference type="KEGG" id="cgrn:4412665_00994"/>
<sequence>MRVLVVTDGWGQLSSATVGTALGRAWSQLDAQVAVVPVGVCGAGFSQAWADAHHARLEHVVVSGSALVGDEVVGDGGQTTPARAPSSRSSCGEADALSGNDIDVTVARAAGQVLIRPELPDLGQRRWNESSAVLANVVDELTSPDEHIVLELGQVPWRDGGRGAVEAGDSWLERTTLVVNSRDAETQLTGLRGVVSTEGRAELMDADEMLRRDRELCEWAGELTGDDSSGQTPGAGAAGGLGMAVMARGGRVCTGPALLMEHAHAAATMDAADLVVTGCTELNFGTMGGEVVTTVTQLAAGHMVPVIVVAGSVTASSRELRQTGIEDAQALFEGEVLDPEAQLVAVDPQWITARTLPVARTWCW</sequence>
<feature type="compositionally biased region" description="Polar residues" evidence="1">
    <location>
        <begin position="78"/>
        <end position="90"/>
    </location>
</feature>
<evidence type="ECO:0000256" key="1">
    <source>
        <dbReference type="SAM" id="MobiDB-lite"/>
    </source>
</evidence>
<proteinExistence type="predicted"/>
<feature type="region of interest" description="Disordered" evidence="1">
    <location>
        <begin position="72"/>
        <end position="95"/>
    </location>
</feature>
<evidence type="ECO:0000313" key="3">
    <source>
        <dbReference type="Proteomes" id="UP000215332"/>
    </source>
</evidence>
<keyword evidence="2" id="KW-0418">Kinase</keyword>
<evidence type="ECO:0000313" key="2">
    <source>
        <dbReference type="EMBL" id="SNV33684.1"/>
    </source>
</evidence>
<protein>
    <submittedName>
        <fullName evidence="2">Glycerate kinase II</fullName>
    </submittedName>
</protein>
<dbReference type="Gene3D" id="3.40.50.10350">
    <property type="entry name" value="Glycerate kinase, domain 1"/>
    <property type="match status" value="1"/>
</dbReference>
<dbReference type="InterPro" id="IPR004381">
    <property type="entry name" value="Glycerate_kinase"/>
</dbReference>
<gene>
    <name evidence="2" type="ORF">SAMEA4412665_00994</name>
</gene>
<accession>A0A239WJA5</accession>